<dbReference type="AlphaFoldDB" id="A0A0M7A241"/>
<evidence type="ECO:0000256" key="8">
    <source>
        <dbReference type="SAM" id="MobiDB-lite"/>
    </source>
</evidence>
<evidence type="ECO:0000256" key="5">
    <source>
        <dbReference type="ARBA" id="ARBA00022989"/>
    </source>
</evidence>
<comment type="similarity">
    <text evidence="7">Belongs to the glycosyltransferase 87 family.</text>
</comment>
<keyword evidence="3" id="KW-0808">Transferase</keyword>
<feature type="transmembrane region" description="Helical" evidence="9">
    <location>
        <begin position="319"/>
        <end position="339"/>
    </location>
</feature>
<reference evidence="11" key="1">
    <citation type="submission" date="2015-07" db="EMBL/GenBank/DDBJ databases">
        <authorList>
            <person name="Rodrigo-Torres Lidia"/>
            <person name="Arahal R.David."/>
        </authorList>
    </citation>
    <scope>NUCLEOTIDE SEQUENCE [LARGE SCALE GENOMIC DNA]</scope>
    <source>
        <strain evidence="11">CECT 5112</strain>
    </source>
</reference>
<keyword evidence="2" id="KW-1003">Cell membrane</keyword>
<dbReference type="STRING" id="388408.LAX5112_01931"/>
<dbReference type="GO" id="GO:0005886">
    <property type="term" value="C:plasma membrane"/>
    <property type="evidence" value="ECO:0007669"/>
    <property type="project" value="UniProtKB-SubCell"/>
</dbReference>
<sequence length="433" mass="47933">MSYFMVIAAQWQASYLRFLNTGPLCNKFGGPIFFTVWLVAGILTLVFLFGVDHGLLEFDKGIAEIGAEDFAAFYRGGQLALNGAAATAYDPVVFAELFSHENKGLLFLNPPHAFLFFEPLANLPYAVARGIIIVLNLSAILGLVYILRLKLGAAPYVFTLFSCGSYFSFSVLQISPIIIFLVIYALIHHQRQPVLSALALAIATIKPQLGVLIPFFLISARSWTTLTYATVSTLFLFVLSVAFYGFIVWTAFFVSLVDGPHAVQFEDMIASMIGIRHSLSIFGASGATMLLFQLLVTLCCSVLVWYSVRNFPEKQALPIVVFLMCIAAPSFLLYDWLLLSSAMLLALGVQSRWSALLQILAGMLLLAPYTQALLRLRGSDAMILFSLFVPFLMIGVCWLYIRELPSKKHVTRDANAAPRRQSSLPRNEVFSTQ</sequence>
<feature type="transmembrane region" description="Helical" evidence="9">
    <location>
        <begin position="194"/>
        <end position="217"/>
    </location>
</feature>
<dbReference type="Pfam" id="PF09594">
    <property type="entry name" value="GT87"/>
    <property type="match status" value="1"/>
</dbReference>
<proteinExistence type="inferred from homology"/>
<dbReference type="GO" id="GO:0016758">
    <property type="term" value="F:hexosyltransferase activity"/>
    <property type="evidence" value="ECO:0007669"/>
    <property type="project" value="InterPro"/>
</dbReference>
<evidence type="ECO:0000313" key="10">
    <source>
        <dbReference type="EMBL" id="CTQ68909.1"/>
    </source>
</evidence>
<keyword evidence="11" id="KW-1185">Reference proteome</keyword>
<keyword evidence="4 9" id="KW-0812">Transmembrane</keyword>
<feature type="transmembrane region" description="Helical" evidence="9">
    <location>
        <begin position="381"/>
        <end position="401"/>
    </location>
</feature>
<evidence type="ECO:0000256" key="9">
    <source>
        <dbReference type="SAM" id="Phobius"/>
    </source>
</evidence>
<evidence type="ECO:0008006" key="12">
    <source>
        <dbReference type="Google" id="ProtNLM"/>
    </source>
</evidence>
<name>A0A0M7A241_9HYPH</name>
<organism evidence="10 11">
    <name type="scientific">Roseibium alexandrii</name>
    <dbReference type="NCBI Taxonomy" id="388408"/>
    <lineage>
        <taxon>Bacteria</taxon>
        <taxon>Pseudomonadati</taxon>
        <taxon>Pseudomonadota</taxon>
        <taxon>Alphaproteobacteria</taxon>
        <taxon>Hyphomicrobiales</taxon>
        <taxon>Stappiaceae</taxon>
        <taxon>Roseibium</taxon>
    </lineage>
</organism>
<accession>A0A0M7A241</accession>
<comment type="subcellular location">
    <subcellularLocation>
        <location evidence="1">Cell membrane</location>
        <topology evidence="1">Multi-pass membrane protein</topology>
    </subcellularLocation>
</comment>
<evidence type="ECO:0000256" key="2">
    <source>
        <dbReference type="ARBA" id="ARBA00022475"/>
    </source>
</evidence>
<dbReference type="Proteomes" id="UP000053235">
    <property type="component" value="Unassembled WGS sequence"/>
</dbReference>
<feature type="transmembrane region" description="Helical" evidence="9">
    <location>
        <begin position="229"/>
        <end position="257"/>
    </location>
</feature>
<feature type="transmembrane region" description="Helical" evidence="9">
    <location>
        <begin position="278"/>
        <end position="307"/>
    </location>
</feature>
<evidence type="ECO:0000256" key="4">
    <source>
        <dbReference type="ARBA" id="ARBA00022692"/>
    </source>
</evidence>
<gene>
    <name evidence="10" type="ORF">LAX5112_01931</name>
</gene>
<feature type="compositionally biased region" description="Polar residues" evidence="8">
    <location>
        <begin position="420"/>
        <end position="433"/>
    </location>
</feature>
<keyword evidence="6 9" id="KW-0472">Membrane</keyword>
<feature type="transmembrane region" description="Helical" evidence="9">
    <location>
        <begin position="28"/>
        <end position="51"/>
    </location>
</feature>
<dbReference type="InterPro" id="IPR018584">
    <property type="entry name" value="GT87"/>
</dbReference>
<feature type="transmembrane region" description="Helical" evidence="9">
    <location>
        <begin position="126"/>
        <end position="146"/>
    </location>
</feature>
<dbReference type="RefSeq" id="WP_186009060.1">
    <property type="nucleotide sequence ID" value="NZ_CXWD01000006.1"/>
</dbReference>
<feature type="transmembrane region" description="Helical" evidence="9">
    <location>
        <begin position="166"/>
        <end position="187"/>
    </location>
</feature>
<feature type="region of interest" description="Disordered" evidence="8">
    <location>
        <begin position="412"/>
        <end position="433"/>
    </location>
</feature>
<feature type="transmembrane region" description="Helical" evidence="9">
    <location>
        <begin position="351"/>
        <end position="369"/>
    </location>
</feature>
<evidence type="ECO:0000256" key="7">
    <source>
        <dbReference type="ARBA" id="ARBA00024033"/>
    </source>
</evidence>
<evidence type="ECO:0000256" key="6">
    <source>
        <dbReference type="ARBA" id="ARBA00023136"/>
    </source>
</evidence>
<evidence type="ECO:0000256" key="3">
    <source>
        <dbReference type="ARBA" id="ARBA00022679"/>
    </source>
</evidence>
<evidence type="ECO:0000313" key="11">
    <source>
        <dbReference type="Proteomes" id="UP000053235"/>
    </source>
</evidence>
<protein>
    <recommendedName>
        <fullName evidence="12">DUF2029 domain-containing protein</fullName>
    </recommendedName>
</protein>
<dbReference type="EMBL" id="CXWD01000006">
    <property type="protein sequence ID" value="CTQ68909.1"/>
    <property type="molecule type" value="Genomic_DNA"/>
</dbReference>
<evidence type="ECO:0000256" key="1">
    <source>
        <dbReference type="ARBA" id="ARBA00004651"/>
    </source>
</evidence>
<keyword evidence="5 9" id="KW-1133">Transmembrane helix</keyword>